<organism evidence="7 8">
    <name type="scientific">Usitatibacter palustris</name>
    <dbReference type="NCBI Taxonomy" id="2732487"/>
    <lineage>
        <taxon>Bacteria</taxon>
        <taxon>Pseudomonadati</taxon>
        <taxon>Pseudomonadota</taxon>
        <taxon>Betaproteobacteria</taxon>
        <taxon>Nitrosomonadales</taxon>
        <taxon>Usitatibacteraceae</taxon>
        <taxon>Usitatibacter</taxon>
    </lineage>
</organism>
<evidence type="ECO:0000256" key="2">
    <source>
        <dbReference type="ARBA" id="ARBA00022679"/>
    </source>
</evidence>
<dbReference type="EMBL" id="CP053073">
    <property type="protein sequence ID" value="QJR15084.1"/>
    <property type="molecule type" value="Genomic_DNA"/>
</dbReference>
<feature type="transmembrane region" description="Helical" evidence="6">
    <location>
        <begin position="255"/>
        <end position="277"/>
    </location>
</feature>
<keyword evidence="4 6" id="KW-1133">Transmembrane helix</keyword>
<feature type="transmembrane region" description="Helical" evidence="6">
    <location>
        <begin position="101"/>
        <end position="122"/>
    </location>
</feature>
<sequence>MEHPLSNAAPTRKRIWVDLLVYPTHTLPIAAAPVMVGAALASHDHVFAPMAVALAFLGSWLIHLAGLFTDTHELLRRYPQEVEHPDLTNALRDGTLTLGQLKVAIAACLLVVIPVAVCFLVVGGVNALAIGVVGVVASFGYSVSARPYTTLGIAEPIFFAMFGIVAIAGTYYAQIAWLAAAASQPVPSLAALPPAAYLVGLPVGALVTNILLIDDLEDRQFDTRKGWRTVAVCFGPAGSRLLYCLLSLLAYLAPLVLWALGYTAWVLLPLVTLPLALRILPVVMTHDDEPTLEPMTAKAALLTFTYAALLAIGIAAG</sequence>
<keyword evidence="3 6" id="KW-0812">Transmembrane</keyword>
<keyword evidence="2 7" id="KW-0808">Transferase</keyword>
<proteinExistence type="predicted"/>
<dbReference type="InterPro" id="IPR000537">
    <property type="entry name" value="UbiA_prenyltransferase"/>
</dbReference>
<dbReference type="GO" id="GO:0009234">
    <property type="term" value="P:menaquinone biosynthetic process"/>
    <property type="evidence" value="ECO:0007669"/>
    <property type="project" value="TreeGrafter"/>
</dbReference>
<reference evidence="7 8" key="1">
    <citation type="submission" date="2020-04" db="EMBL/GenBank/DDBJ databases">
        <title>Usitatibacter rugosus gen. nov., sp. nov. and Usitatibacter palustris sp. nov., novel members of Usitatibacteraceae fam. nov. within the order Nitrosomonadales isolated from soil.</title>
        <authorList>
            <person name="Huber K.J."/>
            <person name="Neumann-Schaal M."/>
            <person name="Geppert A."/>
            <person name="Luckner M."/>
            <person name="Wanner G."/>
            <person name="Overmann J."/>
        </authorList>
    </citation>
    <scope>NUCLEOTIDE SEQUENCE [LARGE SCALE GENOMIC DNA]</scope>
    <source>
        <strain evidence="7 8">Swamp67</strain>
    </source>
</reference>
<gene>
    <name evidence="7" type="primary">menA_1</name>
    <name evidence="7" type="ORF">DSM104440_01900</name>
</gene>
<name>A0A6M4H9L3_9PROT</name>
<keyword evidence="8" id="KW-1185">Reference proteome</keyword>
<dbReference type="AlphaFoldDB" id="A0A6M4H9L3"/>
<dbReference type="GO" id="GO:0046428">
    <property type="term" value="F:1,4-dihydroxy-2-naphthoate polyprenyltransferase activity"/>
    <property type="evidence" value="ECO:0007669"/>
    <property type="project" value="UniProtKB-EC"/>
</dbReference>
<feature type="transmembrane region" description="Helical" evidence="6">
    <location>
        <begin position="195"/>
        <end position="214"/>
    </location>
</feature>
<dbReference type="GO" id="GO:0016020">
    <property type="term" value="C:membrane"/>
    <property type="evidence" value="ECO:0007669"/>
    <property type="project" value="UniProtKB-SubCell"/>
</dbReference>
<evidence type="ECO:0000256" key="3">
    <source>
        <dbReference type="ARBA" id="ARBA00022692"/>
    </source>
</evidence>
<dbReference type="PANTHER" id="PTHR13929">
    <property type="entry name" value="1,4-DIHYDROXY-2-NAPHTHOATE OCTAPRENYLTRANSFERASE"/>
    <property type="match status" value="1"/>
</dbReference>
<protein>
    <submittedName>
        <fullName evidence="7">1,4-dihydroxy-2-naphthoate octaprenyltransferase</fullName>
        <ecNumber evidence="7">2.5.1.74</ecNumber>
    </submittedName>
</protein>
<feature type="transmembrane region" description="Helical" evidence="6">
    <location>
        <begin position="297"/>
        <end position="316"/>
    </location>
</feature>
<dbReference type="CDD" id="cd13962">
    <property type="entry name" value="PT_UbiA_UBIAD1"/>
    <property type="match status" value="1"/>
</dbReference>
<dbReference type="FunCoup" id="A0A6M4H9L3">
    <property type="interactions" value="318"/>
</dbReference>
<evidence type="ECO:0000256" key="1">
    <source>
        <dbReference type="ARBA" id="ARBA00004141"/>
    </source>
</evidence>
<keyword evidence="5 6" id="KW-0472">Membrane</keyword>
<evidence type="ECO:0000256" key="4">
    <source>
        <dbReference type="ARBA" id="ARBA00022989"/>
    </source>
</evidence>
<dbReference type="InParanoid" id="A0A6M4H9L3"/>
<feature type="transmembrane region" description="Helical" evidence="6">
    <location>
        <begin position="128"/>
        <end position="145"/>
    </location>
</feature>
<dbReference type="Proteomes" id="UP000503096">
    <property type="component" value="Chromosome"/>
</dbReference>
<evidence type="ECO:0000313" key="8">
    <source>
        <dbReference type="Proteomes" id="UP000503096"/>
    </source>
</evidence>
<dbReference type="InterPro" id="IPR026046">
    <property type="entry name" value="UBIAD1"/>
</dbReference>
<evidence type="ECO:0000313" key="7">
    <source>
        <dbReference type="EMBL" id="QJR15084.1"/>
    </source>
</evidence>
<evidence type="ECO:0000256" key="6">
    <source>
        <dbReference type="SAM" id="Phobius"/>
    </source>
</evidence>
<dbReference type="KEGG" id="upl:DSM104440_01900"/>
<feature type="transmembrane region" description="Helical" evidence="6">
    <location>
        <begin position="20"/>
        <end position="40"/>
    </location>
</feature>
<dbReference type="EC" id="2.5.1.74" evidence="7"/>
<dbReference type="Gene3D" id="1.20.120.1780">
    <property type="entry name" value="UbiA prenyltransferase"/>
    <property type="match status" value="1"/>
</dbReference>
<dbReference type="GO" id="GO:0042371">
    <property type="term" value="P:vitamin K biosynthetic process"/>
    <property type="evidence" value="ECO:0007669"/>
    <property type="project" value="TreeGrafter"/>
</dbReference>
<feature type="transmembrane region" description="Helical" evidence="6">
    <location>
        <begin position="226"/>
        <end position="249"/>
    </location>
</feature>
<accession>A0A6M4H9L3</accession>
<evidence type="ECO:0000256" key="5">
    <source>
        <dbReference type="ARBA" id="ARBA00023136"/>
    </source>
</evidence>
<feature type="transmembrane region" description="Helical" evidence="6">
    <location>
        <begin position="157"/>
        <end position="175"/>
    </location>
</feature>
<dbReference type="Pfam" id="PF01040">
    <property type="entry name" value="UbiA"/>
    <property type="match status" value="1"/>
</dbReference>
<feature type="transmembrane region" description="Helical" evidence="6">
    <location>
        <begin position="46"/>
        <end position="68"/>
    </location>
</feature>
<dbReference type="PANTHER" id="PTHR13929:SF0">
    <property type="entry name" value="UBIA PRENYLTRANSFERASE DOMAIN-CONTAINING PROTEIN 1"/>
    <property type="match status" value="1"/>
</dbReference>
<comment type="subcellular location">
    <subcellularLocation>
        <location evidence="1">Membrane</location>
        <topology evidence="1">Multi-pass membrane protein</topology>
    </subcellularLocation>
</comment>